<dbReference type="eggNOG" id="COG3629">
    <property type="taxonomic scope" value="Bacteria"/>
</dbReference>
<dbReference type="EMBL" id="CM000951">
    <property type="protein sequence ID" value="EDY56727.1"/>
    <property type="molecule type" value="Genomic_DNA"/>
</dbReference>
<dbReference type="InterPro" id="IPR001867">
    <property type="entry name" value="OmpR/PhoB-type_DNA-bd"/>
</dbReference>
<dbReference type="Gene3D" id="1.25.40.10">
    <property type="entry name" value="Tetratricopeptide repeat domain"/>
    <property type="match status" value="2"/>
</dbReference>
<dbReference type="InterPro" id="IPR011990">
    <property type="entry name" value="TPR-like_helical_dom_sf"/>
</dbReference>
<dbReference type="HOGENOM" id="CLU_004665_2_0_11"/>
<dbReference type="GO" id="GO:0003677">
    <property type="term" value="F:DNA binding"/>
    <property type="evidence" value="ECO:0007669"/>
    <property type="project" value="UniProtKB-KW"/>
</dbReference>
<dbReference type="Pfam" id="PF00931">
    <property type="entry name" value="NB-ARC"/>
    <property type="match status" value="1"/>
</dbReference>
<dbReference type="SUPFAM" id="SSF52540">
    <property type="entry name" value="P-loop containing nucleoside triphosphate hydrolases"/>
    <property type="match status" value="1"/>
</dbReference>
<dbReference type="InterPro" id="IPR051677">
    <property type="entry name" value="AfsR-DnrI-RedD_regulator"/>
</dbReference>
<dbReference type="InterPro" id="IPR041617">
    <property type="entry name" value="TPR_MalT"/>
</dbReference>
<name>B5HV72_STRX2</name>
<evidence type="ECO:0000256" key="2">
    <source>
        <dbReference type="ARBA" id="ARBA00023012"/>
    </source>
</evidence>
<organism evidence="8 9">
    <name type="scientific">Streptomyces sviceus (strain ATCC 29083 / DSM 924 / JCM 4929 / NBRC 13980 / NCIMB 11184 / NRRL 5439 / UC 5370)</name>
    <dbReference type="NCBI Taxonomy" id="463191"/>
    <lineage>
        <taxon>Bacteria</taxon>
        <taxon>Bacillati</taxon>
        <taxon>Actinomycetota</taxon>
        <taxon>Actinomycetes</taxon>
        <taxon>Kitasatosporales</taxon>
        <taxon>Streptomycetaceae</taxon>
        <taxon>Streptomyces</taxon>
    </lineage>
</organism>
<evidence type="ECO:0000313" key="9">
    <source>
        <dbReference type="Proteomes" id="UP000002785"/>
    </source>
</evidence>
<dbReference type="Gene3D" id="3.40.50.300">
    <property type="entry name" value="P-loop containing nucleotide triphosphate hydrolases"/>
    <property type="match status" value="1"/>
</dbReference>
<evidence type="ECO:0000256" key="5">
    <source>
        <dbReference type="ARBA" id="ARBA00023163"/>
    </source>
</evidence>
<dbReference type="SUPFAM" id="SSF48452">
    <property type="entry name" value="TPR-like"/>
    <property type="match status" value="3"/>
</dbReference>
<dbReference type="Pfam" id="PF03704">
    <property type="entry name" value="BTAD"/>
    <property type="match status" value="1"/>
</dbReference>
<dbReference type="PANTHER" id="PTHR35807">
    <property type="entry name" value="TRANSCRIPTIONAL REGULATOR REDD-RELATED"/>
    <property type="match status" value="1"/>
</dbReference>
<dbReference type="CDD" id="cd15831">
    <property type="entry name" value="BTAD"/>
    <property type="match status" value="1"/>
</dbReference>
<dbReference type="SMART" id="SM01043">
    <property type="entry name" value="BTAD"/>
    <property type="match status" value="1"/>
</dbReference>
<evidence type="ECO:0000256" key="1">
    <source>
        <dbReference type="ARBA" id="ARBA00005820"/>
    </source>
</evidence>
<feature type="domain" description="Bacterial transcriptional activator" evidence="7">
    <location>
        <begin position="101"/>
        <end position="244"/>
    </location>
</feature>
<dbReference type="AlphaFoldDB" id="B5HV72"/>
<feature type="domain" description="OmpR/PhoB-type" evidence="6">
    <location>
        <begin position="20"/>
        <end position="94"/>
    </location>
</feature>
<dbReference type="InterPro" id="IPR019734">
    <property type="entry name" value="TPR_rpt"/>
</dbReference>
<evidence type="ECO:0000256" key="3">
    <source>
        <dbReference type="ARBA" id="ARBA00023015"/>
    </source>
</evidence>
<dbReference type="Gene3D" id="1.10.10.10">
    <property type="entry name" value="Winged helix-like DNA-binding domain superfamily/Winged helix DNA-binding domain"/>
    <property type="match status" value="1"/>
</dbReference>
<dbReference type="GO" id="GO:0043531">
    <property type="term" value="F:ADP binding"/>
    <property type="evidence" value="ECO:0007669"/>
    <property type="project" value="InterPro"/>
</dbReference>
<evidence type="ECO:0000259" key="7">
    <source>
        <dbReference type="SMART" id="SM01043"/>
    </source>
</evidence>
<keyword evidence="3" id="KW-0805">Transcription regulation</keyword>
<sequence>MNIWQPRFRLLGPLEIRLDGLEIALTGRQRALCSLLLVSANRSVSVDRLVQGLLGDRSRGSSAGRVRALVAEIRRAFGVAGRDLLVTEKSGYAMRVAPADIDIYVFESLIKDGAQSVARGAWAEAYHCYDDAASLWRGDPFPDLSTSAEAERRRLVELHGAALEGRAQADLELGRYGAAIAELVRLSAEYPLREHPHALLMRALQRDGRTSEALEVYLALRGRLSRELGVEPSSELSALHQRLLAGVDSIATTRNAATREHSPRDTRVPHQLPRAPRFFVGRGTDVRQLDAWWRGGEDILLIVGPAGVGKTALALHWSHQVARGFPDGQLFLDMRGFDDGEPMTVEEALPLLLQGLGIAPRDVPVGLEAQTALYRTLLAERRVLVVLDDVADAALVRRLLPTAGGSLTLVTSRHKLSGLVTMDSAHRLMCDVLTPGAALKLLGNSVGSEVVAADPEAANRLISLCDHLPLALCVAGSWIGGRPGSISSYVDELAERGRLARLHVEGEESVAVRAALDLSYATLSDEASRVFRSLGLMPGTGRSVAAVAAGALLDEARVEDLLRRAQQVHLLRDTDRGRATWHDLVHEYARERALKEDNESDRRAAVERILDHYLQSAISAAEACKYYVPHVRPEAVEGAAPQEFRASDEAISWFDSEWDGIAVAIGYAAEHGPYRFAWQLVDALQDLFHHRRPLSDWVRLASLARKGAERGGDYIGQAAMGLALGHARWREGDFKGALREYGNCERLARRAGWLFGEAVSLQGRGVTLKLLGQPHEAPPYYKKSLAIYRRLGRVKSVRTMLINMASLYLALGQLADAEDAAVEGLSLLSQAGDHTHAMCLVNLGLVRQKQARFDEAVVALRASMVAAQNAGSVYAEAVALEALGRVRDDAGQGARAIQAFEDAITLAERVGNRNCQVDSLMGLASVKARAGFTHEAVTRLGTAREMAEQTGYHTGLIEILCLSGVLNCARERYDEAIAQLDRASEMAESGNPLTLPRIRTAAALALLCKGENVMALAAATEAADLASRSGQRLLHARALMAMAAALSASGEHGRAEEEQSAAQSLFEQIGVPHMQRVADSWRVPMAVEEPIGTRRRQQAEVPEDAHLRLEIFLARHFD</sequence>
<dbReference type="InterPro" id="IPR016032">
    <property type="entry name" value="Sig_transdc_resp-reg_C-effctor"/>
</dbReference>
<dbReference type="GO" id="GO:0000160">
    <property type="term" value="P:phosphorelay signal transduction system"/>
    <property type="evidence" value="ECO:0007669"/>
    <property type="project" value="UniProtKB-KW"/>
</dbReference>
<dbReference type="Proteomes" id="UP000002785">
    <property type="component" value="Chromosome"/>
</dbReference>
<dbReference type="InterPro" id="IPR036388">
    <property type="entry name" value="WH-like_DNA-bd_sf"/>
</dbReference>
<evidence type="ECO:0000256" key="4">
    <source>
        <dbReference type="ARBA" id="ARBA00023125"/>
    </source>
</evidence>
<accession>B5HV72</accession>
<dbReference type="GO" id="GO:0006355">
    <property type="term" value="P:regulation of DNA-templated transcription"/>
    <property type="evidence" value="ECO:0007669"/>
    <property type="project" value="InterPro"/>
</dbReference>
<dbReference type="InterPro" id="IPR005158">
    <property type="entry name" value="BTAD"/>
</dbReference>
<dbReference type="Pfam" id="PF17874">
    <property type="entry name" value="TPR_MalT"/>
    <property type="match status" value="1"/>
</dbReference>
<evidence type="ECO:0000313" key="8">
    <source>
        <dbReference type="EMBL" id="EDY56727.1"/>
    </source>
</evidence>
<dbReference type="SMART" id="SM00862">
    <property type="entry name" value="Trans_reg_C"/>
    <property type="match status" value="1"/>
</dbReference>
<keyword evidence="4" id="KW-0238">DNA-binding</keyword>
<reference evidence="8" key="1">
    <citation type="submission" date="2009-10" db="EMBL/GenBank/DDBJ databases">
        <title>The genome sequence of Streptomyces sviceus strain ATCC 29083.</title>
        <authorList>
            <consortium name="The Broad Institute Genome Sequencing Platform"/>
            <consortium name="Broad Institute Microbial Sequencing Center"/>
            <person name="Fischbach M."/>
            <person name="Godfrey P."/>
            <person name="Ward D."/>
            <person name="Young S."/>
            <person name="Zeng Q."/>
            <person name="Koehrsen M."/>
            <person name="Alvarado L."/>
            <person name="Berlin A.M."/>
            <person name="Bochicchio J."/>
            <person name="Borenstein D."/>
            <person name="Chapman S.B."/>
            <person name="Chen Z."/>
            <person name="Engels R."/>
            <person name="Freedman E."/>
            <person name="Gellesch M."/>
            <person name="Goldberg J."/>
            <person name="Griggs A."/>
            <person name="Gujja S."/>
            <person name="Heilman E.R."/>
            <person name="Heiman D.I."/>
            <person name="Hepburn T.A."/>
            <person name="Howarth C."/>
            <person name="Jen D."/>
            <person name="Larson L."/>
            <person name="Lewis B."/>
            <person name="Mehta T."/>
            <person name="Park D."/>
            <person name="Pearson M."/>
            <person name="Richards J."/>
            <person name="Roberts A."/>
            <person name="Saif S."/>
            <person name="Shea T.D."/>
            <person name="Shenoy N."/>
            <person name="Sisk P."/>
            <person name="Stolte C."/>
            <person name="Sykes S.N."/>
            <person name="Thomson T."/>
            <person name="Walk T."/>
            <person name="White J."/>
            <person name="Yandava C."/>
            <person name="Straight P."/>
            <person name="Clardy J."/>
            <person name="Hung D."/>
            <person name="Kolter R."/>
            <person name="Mekalanos J."/>
            <person name="Walker S."/>
            <person name="Walsh C.T."/>
            <person name="Wieland-Brown L.C."/>
            <person name="Haas B."/>
            <person name="Nusbaum C."/>
            <person name="Birren B."/>
        </authorList>
    </citation>
    <scope>NUCLEOTIDE SEQUENCE [LARGE SCALE GENOMIC DNA]</scope>
    <source>
        <strain evidence="8">ATCC 29083</strain>
    </source>
</reference>
<protein>
    <submittedName>
        <fullName evidence="8">Transcriptional regulator</fullName>
    </submittedName>
</protein>
<proteinExistence type="inferred from homology"/>
<comment type="similarity">
    <text evidence="1">Belongs to the AfsR/DnrI/RedD regulatory family.</text>
</comment>
<dbReference type="SMART" id="SM00028">
    <property type="entry name" value="TPR"/>
    <property type="match status" value="8"/>
</dbReference>
<dbReference type="InterPro" id="IPR002182">
    <property type="entry name" value="NB-ARC"/>
</dbReference>
<dbReference type="eggNOG" id="COG3903">
    <property type="taxonomic scope" value="Bacteria"/>
</dbReference>
<dbReference type="InterPro" id="IPR027417">
    <property type="entry name" value="P-loop_NTPase"/>
</dbReference>
<keyword evidence="9" id="KW-1185">Reference proteome</keyword>
<dbReference type="RefSeq" id="WP_007384257.1">
    <property type="nucleotide sequence ID" value="NZ_CM000951.1"/>
</dbReference>
<dbReference type="PRINTS" id="PR00364">
    <property type="entry name" value="DISEASERSIST"/>
</dbReference>
<evidence type="ECO:0000259" key="6">
    <source>
        <dbReference type="SMART" id="SM00862"/>
    </source>
</evidence>
<gene>
    <name evidence="8" type="ORF">SSEG_03307</name>
</gene>
<dbReference type="OrthoDB" id="581105at2"/>
<keyword evidence="5" id="KW-0804">Transcription</keyword>
<dbReference type="PANTHER" id="PTHR35807:SF1">
    <property type="entry name" value="TRANSCRIPTIONAL REGULATOR REDD"/>
    <property type="match status" value="1"/>
</dbReference>
<dbReference type="SUPFAM" id="SSF46894">
    <property type="entry name" value="C-terminal effector domain of the bipartite response regulators"/>
    <property type="match status" value="1"/>
</dbReference>
<keyword evidence="2" id="KW-0902">Two-component regulatory system</keyword>